<evidence type="ECO:0000313" key="2">
    <source>
        <dbReference type="Proteomes" id="UP000593567"/>
    </source>
</evidence>
<proteinExistence type="predicted"/>
<dbReference type="EMBL" id="VXIV02002223">
    <property type="protein sequence ID" value="KAF6026715.1"/>
    <property type="molecule type" value="Genomic_DNA"/>
</dbReference>
<name>A0A7J7JKQ0_BUGNE</name>
<reference evidence="1" key="1">
    <citation type="submission" date="2020-06" db="EMBL/GenBank/DDBJ databases">
        <title>Draft genome of Bugula neritina, a colonial animal packing powerful symbionts and potential medicines.</title>
        <authorList>
            <person name="Rayko M."/>
        </authorList>
    </citation>
    <scope>NUCLEOTIDE SEQUENCE [LARGE SCALE GENOMIC DNA]</scope>
    <source>
        <strain evidence="1">Kwan_BN1</strain>
    </source>
</reference>
<protein>
    <submittedName>
        <fullName evidence="1">Uncharacterized protein</fullName>
    </submittedName>
</protein>
<dbReference type="AlphaFoldDB" id="A0A7J7JKQ0"/>
<gene>
    <name evidence="1" type="ORF">EB796_014987</name>
</gene>
<evidence type="ECO:0000313" key="1">
    <source>
        <dbReference type="EMBL" id="KAF6026715.1"/>
    </source>
</evidence>
<keyword evidence="2" id="KW-1185">Reference proteome</keyword>
<accession>A0A7J7JKQ0</accession>
<dbReference type="Proteomes" id="UP000593567">
    <property type="component" value="Unassembled WGS sequence"/>
</dbReference>
<sequence length="110" mass="12708">MSCLQDCESNCYYLYTLQSTARIESSHKNVEKLPSAIVLISAYKELEQMVITQSATKPLRDIRFSFHTQTLDELLLILLLVSREQRLGDLARNLQSAYTSLSRHFMLDSY</sequence>
<comment type="caution">
    <text evidence="1">The sequence shown here is derived from an EMBL/GenBank/DDBJ whole genome shotgun (WGS) entry which is preliminary data.</text>
</comment>
<organism evidence="1 2">
    <name type="scientific">Bugula neritina</name>
    <name type="common">Brown bryozoan</name>
    <name type="synonym">Sertularia neritina</name>
    <dbReference type="NCBI Taxonomy" id="10212"/>
    <lineage>
        <taxon>Eukaryota</taxon>
        <taxon>Metazoa</taxon>
        <taxon>Spiralia</taxon>
        <taxon>Lophotrochozoa</taxon>
        <taxon>Bryozoa</taxon>
        <taxon>Gymnolaemata</taxon>
        <taxon>Cheilostomatida</taxon>
        <taxon>Flustrina</taxon>
        <taxon>Buguloidea</taxon>
        <taxon>Bugulidae</taxon>
        <taxon>Bugula</taxon>
    </lineage>
</organism>